<feature type="transmembrane region" description="Helical" evidence="4">
    <location>
        <begin position="105"/>
        <end position="124"/>
    </location>
</feature>
<dbReference type="AlphaFoldDB" id="A0A4Q8LS25"/>
<keyword evidence="4" id="KW-0812">Transmembrane</keyword>
<dbReference type="GO" id="GO:1902201">
    <property type="term" value="P:negative regulation of bacterial-type flagellum-dependent cell motility"/>
    <property type="evidence" value="ECO:0007669"/>
    <property type="project" value="TreeGrafter"/>
</dbReference>
<evidence type="ECO:0000313" key="6">
    <source>
        <dbReference type="EMBL" id="TAA34421.1"/>
    </source>
</evidence>
<evidence type="ECO:0000259" key="5">
    <source>
        <dbReference type="PROSITE" id="PS50887"/>
    </source>
</evidence>
<dbReference type="EC" id="2.7.7.65" evidence="2"/>
<dbReference type="Gene3D" id="3.30.70.270">
    <property type="match status" value="1"/>
</dbReference>
<keyword evidence="4" id="KW-1133">Transmembrane helix</keyword>
<comment type="cofactor">
    <cofactor evidence="1">
        <name>Mg(2+)</name>
        <dbReference type="ChEBI" id="CHEBI:18420"/>
    </cofactor>
</comment>
<evidence type="ECO:0000313" key="7">
    <source>
        <dbReference type="Proteomes" id="UP000292087"/>
    </source>
</evidence>
<organism evidence="6 7">
    <name type="scientific">Pseudoxanthomonas winnipegensis</name>
    <dbReference type="NCBI Taxonomy" id="2480810"/>
    <lineage>
        <taxon>Bacteria</taxon>
        <taxon>Pseudomonadati</taxon>
        <taxon>Pseudomonadota</taxon>
        <taxon>Gammaproteobacteria</taxon>
        <taxon>Lysobacterales</taxon>
        <taxon>Lysobacteraceae</taxon>
        <taxon>Pseudoxanthomonas</taxon>
    </lineage>
</organism>
<feature type="transmembrane region" description="Helical" evidence="4">
    <location>
        <begin position="44"/>
        <end position="62"/>
    </location>
</feature>
<dbReference type="InterPro" id="IPR000160">
    <property type="entry name" value="GGDEF_dom"/>
</dbReference>
<accession>A0A4Q8LS25</accession>
<gene>
    <name evidence="6" type="ORF">EA656_11825</name>
</gene>
<feature type="domain" description="GGDEF" evidence="5">
    <location>
        <begin position="228"/>
        <end position="354"/>
    </location>
</feature>
<feature type="transmembrane region" description="Helical" evidence="4">
    <location>
        <begin position="161"/>
        <end position="180"/>
    </location>
</feature>
<feature type="transmembrane region" description="Helical" evidence="4">
    <location>
        <begin position="131"/>
        <end position="149"/>
    </location>
</feature>
<proteinExistence type="predicted"/>
<dbReference type="NCBIfam" id="TIGR00254">
    <property type="entry name" value="GGDEF"/>
    <property type="match status" value="1"/>
</dbReference>
<dbReference type="GO" id="GO:0052621">
    <property type="term" value="F:diguanylate cyclase activity"/>
    <property type="evidence" value="ECO:0007669"/>
    <property type="project" value="UniProtKB-EC"/>
</dbReference>
<evidence type="ECO:0000256" key="3">
    <source>
        <dbReference type="ARBA" id="ARBA00034247"/>
    </source>
</evidence>
<dbReference type="GO" id="GO:0005886">
    <property type="term" value="C:plasma membrane"/>
    <property type="evidence" value="ECO:0007669"/>
    <property type="project" value="TreeGrafter"/>
</dbReference>
<dbReference type="PANTHER" id="PTHR45138:SF9">
    <property type="entry name" value="DIGUANYLATE CYCLASE DGCM-RELATED"/>
    <property type="match status" value="1"/>
</dbReference>
<dbReference type="EMBL" id="SHMF01000003">
    <property type="protein sequence ID" value="TAA34421.1"/>
    <property type="molecule type" value="Genomic_DNA"/>
</dbReference>
<evidence type="ECO:0000256" key="2">
    <source>
        <dbReference type="ARBA" id="ARBA00012528"/>
    </source>
</evidence>
<comment type="catalytic activity">
    <reaction evidence="3">
        <text>2 GTP = 3',3'-c-di-GMP + 2 diphosphate</text>
        <dbReference type="Rhea" id="RHEA:24898"/>
        <dbReference type="ChEBI" id="CHEBI:33019"/>
        <dbReference type="ChEBI" id="CHEBI:37565"/>
        <dbReference type="ChEBI" id="CHEBI:58805"/>
        <dbReference type="EC" id="2.7.7.65"/>
    </reaction>
</comment>
<reference evidence="6 7" key="1">
    <citation type="submission" date="2019-02" db="EMBL/GenBank/DDBJ databases">
        <title>WGS of Pseudoxanthomonas species novum from clinical isolates.</title>
        <authorList>
            <person name="Bernier A.-M."/>
            <person name="Bernard K."/>
            <person name="Vachon A."/>
        </authorList>
    </citation>
    <scope>NUCLEOTIDE SEQUENCE [LARGE SCALE GENOMIC DNA]</scope>
    <source>
        <strain evidence="6 7">NML140781</strain>
    </source>
</reference>
<keyword evidence="4" id="KW-0472">Membrane</keyword>
<comment type="caution">
    <text evidence="6">The sequence shown here is derived from an EMBL/GenBank/DDBJ whole genome shotgun (WGS) entry which is preliminary data.</text>
</comment>
<dbReference type="PROSITE" id="PS50887">
    <property type="entry name" value="GGDEF"/>
    <property type="match status" value="1"/>
</dbReference>
<dbReference type="SUPFAM" id="SSF55073">
    <property type="entry name" value="Nucleotide cyclase"/>
    <property type="match status" value="1"/>
</dbReference>
<dbReference type="InterPro" id="IPR043128">
    <property type="entry name" value="Rev_trsase/Diguanyl_cyclase"/>
</dbReference>
<dbReference type="Proteomes" id="UP000292087">
    <property type="component" value="Unassembled WGS sequence"/>
</dbReference>
<name>A0A4Q8LS25_9GAMM</name>
<dbReference type="PANTHER" id="PTHR45138">
    <property type="entry name" value="REGULATORY COMPONENTS OF SENSORY TRANSDUCTION SYSTEM"/>
    <property type="match status" value="1"/>
</dbReference>
<protein>
    <recommendedName>
        <fullName evidence="2">diguanylate cyclase</fullName>
        <ecNumber evidence="2">2.7.7.65</ecNumber>
    </recommendedName>
</protein>
<dbReference type="RefSeq" id="WP_130523852.1">
    <property type="nucleotide sequence ID" value="NZ_SHLZ01000002.1"/>
</dbReference>
<dbReference type="InterPro" id="IPR050469">
    <property type="entry name" value="Diguanylate_Cyclase"/>
</dbReference>
<sequence>MPSTLSREHFIRRAGLVTLALTSFNAGATTLVNWLRPIKAPMDLVVPPLVSLAFAGLFVALKRRPQHLATTMRLAVLVSLLALAAPAWFYTWQAATHPGLRLIETYPPVSALLLALLATTVIFLPPRQAIPTLVLCWLLVAGPVLGYLFTHPQELHSARGADLVMTYGPCFVMIMVLLPVHRGLAGRIRHLVDERTRMEAMVNRDALTQLYNRRFCELVLQDLLARHAPVALLMFDLDNFKTINDSLGHAAGDAVLQAVADCCQARAPRDACAARWGGDEFVIVLPSMDSAALQDFADQLCAALAALTLETTPRVTASLGMALAAEHDTPATLMQRVDQAQYRAKHQGGNRAAW</sequence>
<dbReference type="Pfam" id="PF00990">
    <property type="entry name" value="GGDEF"/>
    <property type="match status" value="1"/>
</dbReference>
<dbReference type="CDD" id="cd01949">
    <property type="entry name" value="GGDEF"/>
    <property type="match status" value="1"/>
</dbReference>
<dbReference type="SMART" id="SM00267">
    <property type="entry name" value="GGDEF"/>
    <property type="match status" value="1"/>
</dbReference>
<dbReference type="InterPro" id="IPR029787">
    <property type="entry name" value="Nucleotide_cyclase"/>
</dbReference>
<dbReference type="GO" id="GO:0043709">
    <property type="term" value="P:cell adhesion involved in single-species biofilm formation"/>
    <property type="evidence" value="ECO:0007669"/>
    <property type="project" value="TreeGrafter"/>
</dbReference>
<dbReference type="FunFam" id="3.30.70.270:FF:000001">
    <property type="entry name" value="Diguanylate cyclase domain protein"/>
    <property type="match status" value="1"/>
</dbReference>
<feature type="transmembrane region" description="Helical" evidence="4">
    <location>
        <begin position="74"/>
        <end position="93"/>
    </location>
</feature>
<evidence type="ECO:0000256" key="4">
    <source>
        <dbReference type="SAM" id="Phobius"/>
    </source>
</evidence>
<evidence type="ECO:0000256" key="1">
    <source>
        <dbReference type="ARBA" id="ARBA00001946"/>
    </source>
</evidence>